<dbReference type="RefSeq" id="WP_212120743.1">
    <property type="nucleotide sequence ID" value="NZ_JAGTPX020000005.1"/>
</dbReference>
<sequence>MSAELVYTYINDIAKRLHDPNKYGSTSVMVGAGFSKNAISIAENTVSPNWEELAKTMYESLYPCPDNGDEREKWEKLSVKKTSGKNVLKLAEEYKVAFGRNKLDKFIEDSIEDDKIIPGDLHVKLLDLNWNDVFTTNYDTLLERSIDNISVRKNYKILTSQNDLPGSTHPRIIKLHGSIPNAKPYIICEEDYRTYPVKYAPLVNTVQQSMLETQLCLLGFSGDDPNFLSWLGWLRDNMGENCPQIYLCGIFSEMSEFEKKMLESQNITVVDLEPLIENNSANKHYDAINRFLELLKNYGMKRNIFKEIPFRYNPLWEIDNEEYYNKMLKYTDEVNTEVSKFLVLPVNVIGDFHKQLYNHFEYVLRLENDQNKFALVSNIAVLLRKCYMPLMDHDSKQIQKLLKDYPFENLSKGTETNNFKSMWFELVLYLAEMYRLDSKFDQYHEVMKLIESNLIHMDTQRKSEYLIERCKYYITEFNYTKALECVKKIEGDISFEIQVKKACLLSQLRMVDDALDILKKCSASMAQKSYSENKTAALMSYINLCARSLNLYGNSLNDFSDQDFTDNKYNVRKILNENKEKLINSLFAAEHKKRGEFQAFNPNTYTITYGTTPTEVTDAFTDAFRYLLIQDNLCLPIFSDHRQLIAKACTELISSSENPLWKWSYVIRTDDAKMIKAFFTKERIVTASIEWTRKLFDQLILLLDDLQQKGYNHRFKQIISQKAIFVVLPRLCSVLDDDRIIKFLNKIYETIPKIDDINKNDIINALHGISFYFNSNILKENIDKVLKQSSTNDIHLAGFFQDIKIDDIEDQVSHDLILKIIDEVKSEDINIRDNGLTKLVLLNESKLLSEYHDKVSNAIWGQIGKFNIPKSKIYSVILWEKLPHQSEVPFNEMYISYLKNPDFPRCVEGGTIHGYVNVDSKIRSYKNSFYALSYFRDNNYTTFNWGNDLINTILEYLYDYLENEKRLILDNKYDIFGQGKEAQKYFSKLSELVAYVITQAAISGCYDNSVKNLVNKIKGVFQETETSILCINILEKLVSDYWKDVYKDIMKQIMSGSLDHTSQAFTALDIVIVYKNLRNNDIEIEDELLDLIKSLKYMDVKNSRSILLYLSPIITREIFLTSQFKNLIISSLQECLDIYEIAITDINKDYLDALFNLSNLTNRYYNELKNHQIEIPKELNQLIDKLRKLPLNEVKNMW</sequence>
<organism evidence="1">
    <name type="scientific">Niallia circulans</name>
    <name type="common">Bacillus circulans</name>
    <dbReference type="NCBI Taxonomy" id="1397"/>
    <lineage>
        <taxon>Bacteria</taxon>
        <taxon>Bacillati</taxon>
        <taxon>Bacillota</taxon>
        <taxon>Bacilli</taxon>
        <taxon>Bacillales</taxon>
        <taxon>Bacillaceae</taxon>
        <taxon>Niallia</taxon>
    </lineage>
</organism>
<proteinExistence type="predicted"/>
<protein>
    <submittedName>
        <fullName evidence="1">SIR2 family protein</fullName>
    </submittedName>
</protein>
<evidence type="ECO:0000313" key="1">
    <source>
        <dbReference type="EMBL" id="MBR8671570.1"/>
    </source>
</evidence>
<reference evidence="1" key="1">
    <citation type="submission" date="2021-04" db="EMBL/GenBank/DDBJ databases">
        <title>Genomic analysis of electroactive and textile dye degrading Bacillus circulans strain: DC10 isolated from constructed wetland-microbial fuel cells treating textile dye wastewaters.</title>
        <authorList>
            <person name="Patel D.U."/>
            <person name="Desai C.R."/>
        </authorList>
    </citation>
    <scope>NUCLEOTIDE SEQUENCE</scope>
    <source>
        <strain evidence="1">DC10</strain>
    </source>
</reference>
<comment type="caution">
    <text evidence="1">The sequence shown here is derived from an EMBL/GenBank/DDBJ whole genome shotgun (WGS) entry which is preliminary data.</text>
</comment>
<dbReference type="AlphaFoldDB" id="A0A941GL05"/>
<dbReference type="Pfam" id="PF13289">
    <property type="entry name" value="SIR2_2"/>
    <property type="match status" value="1"/>
</dbReference>
<gene>
    <name evidence="1" type="ORF">KD144_18710</name>
</gene>
<accession>A0A941GL05</accession>
<name>A0A941GL05_NIACI</name>
<dbReference type="EMBL" id="JAGTPX010000023">
    <property type="protein sequence ID" value="MBR8671570.1"/>
    <property type="molecule type" value="Genomic_DNA"/>
</dbReference>